<proteinExistence type="predicted"/>
<dbReference type="EMBL" id="JACXWY010000002">
    <property type="protein sequence ID" value="MBD3844991.1"/>
    <property type="molecule type" value="Genomic_DNA"/>
</dbReference>
<comment type="caution">
    <text evidence="1">The sequence shown here is derived from an EMBL/GenBank/DDBJ whole genome shotgun (WGS) entry which is preliminary data.</text>
</comment>
<accession>A0A927HZ15</accession>
<protein>
    <submittedName>
        <fullName evidence="1">DUF3572 domain-containing protein</fullName>
    </submittedName>
</protein>
<evidence type="ECO:0000313" key="1">
    <source>
        <dbReference type="EMBL" id="MBD3844991.1"/>
    </source>
</evidence>
<dbReference type="Proteomes" id="UP000619295">
    <property type="component" value="Unassembled WGS sequence"/>
</dbReference>
<gene>
    <name evidence="1" type="ORF">IED13_04725</name>
</gene>
<keyword evidence="2" id="KW-1185">Reference proteome</keyword>
<sequence length="98" mass="10180">MAPRQSFPDAEALAVQALGFLAAEPERIGPFLATTGLDPANLRAAAGEPGFLAAVLDHIGSSDSLLLEFAENLRLNPEIVAEARRRLAGDAPGPGEFA</sequence>
<evidence type="ECO:0000313" key="2">
    <source>
        <dbReference type="Proteomes" id="UP000619295"/>
    </source>
</evidence>
<dbReference type="Pfam" id="PF12096">
    <property type="entry name" value="DUF3572"/>
    <property type="match status" value="1"/>
</dbReference>
<name>A0A927HZ15_9HYPH</name>
<dbReference type="InterPro" id="IPR021955">
    <property type="entry name" value="DUF3572"/>
</dbReference>
<organism evidence="1 2">
    <name type="scientific">Bosea spartocytisi</name>
    <dbReference type="NCBI Taxonomy" id="2773451"/>
    <lineage>
        <taxon>Bacteria</taxon>
        <taxon>Pseudomonadati</taxon>
        <taxon>Pseudomonadota</taxon>
        <taxon>Alphaproteobacteria</taxon>
        <taxon>Hyphomicrobiales</taxon>
        <taxon>Boseaceae</taxon>
        <taxon>Bosea</taxon>
    </lineage>
</organism>
<dbReference type="RefSeq" id="WP_038368007.1">
    <property type="nucleotide sequence ID" value="NZ_JACXWY010000002.1"/>
</dbReference>
<reference evidence="1" key="1">
    <citation type="submission" date="2020-09" db="EMBL/GenBank/DDBJ databases">
        <title>Bosea spartocytisi sp. nov. a root nodule endophyte of Spartocytisus supranubius in the high mountain ecosystem fo the Teide National Park (Canary Islands, Spain).</title>
        <authorList>
            <person name="Pulido-Suarez L."/>
            <person name="Peix A."/>
            <person name="Igual J.M."/>
            <person name="Socas-Perez N."/>
            <person name="Velazquez E."/>
            <person name="Flores-Felix J.D."/>
            <person name="Leon-Barrios M."/>
        </authorList>
    </citation>
    <scope>NUCLEOTIDE SEQUENCE</scope>
    <source>
        <strain evidence="1">SSUT16</strain>
    </source>
</reference>
<dbReference type="AlphaFoldDB" id="A0A927HZ15"/>